<evidence type="ECO:0000256" key="9">
    <source>
        <dbReference type="ARBA" id="ARBA00023136"/>
    </source>
</evidence>
<dbReference type="CDD" id="cd00342">
    <property type="entry name" value="gram_neg_porins"/>
    <property type="match status" value="1"/>
</dbReference>
<comment type="subunit">
    <text evidence="2">Homotrimer.</text>
</comment>
<reference evidence="13 14" key="1">
    <citation type="submission" date="2019-03" db="EMBL/GenBank/DDBJ databases">
        <title>Genomic Encyclopedia of Type Strains, Phase III (KMG-III): the genomes of soil and plant-associated and newly described type strains.</title>
        <authorList>
            <person name="Whitman W."/>
        </authorList>
    </citation>
    <scope>NUCLEOTIDE SEQUENCE [LARGE SCALE GENOMIC DNA]</scope>
    <source>
        <strain evidence="13 14">CECT 5797</strain>
    </source>
</reference>
<evidence type="ECO:0000256" key="7">
    <source>
        <dbReference type="ARBA" id="ARBA00023065"/>
    </source>
</evidence>
<organism evidence="13 14">
    <name type="scientific">Halomonas ventosae</name>
    <dbReference type="NCBI Taxonomy" id="229007"/>
    <lineage>
        <taxon>Bacteria</taxon>
        <taxon>Pseudomonadati</taxon>
        <taxon>Pseudomonadota</taxon>
        <taxon>Gammaproteobacteria</taxon>
        <taxon>Oceanospirillales</taxon>
        <taxon>Halomonadaceae</taxon>
        <taxon>Halomonas</taxon>
    </lineage>
</organism>
<gene>
    <name evidence="13" type="ORF">DFP85_12158</name>
</gene>
<evidence type="ECO:0000256" key="3">
    <source>
        <dbReference type="ARBA" id="ARBA00022448"/>
    </source>
</evidence>
<dbReference type="AlphaFoldDB" id="A0A4R6ZFJ1"/>
<evidence type="ECO:0000256" key="11">
    <source>
        <dbReference type="SAM" id="SignalP"/>
    </source>
</evidence>
<keyword evidence="4" id="KW-1134">Transmembrane beta strand</keyword>
<evidence type="ECO:0000256" key="4">
    <source>
        <dbReference type="ARBA" id="ARBA00022452"/>
    </source>
</evidence>
<evidence type="ECO:0000256" key="1">
    <source>
        <dbReference type="ARBA" id="ARBA00004571"/>
    </source>
</evidence>
<dbReference type="EMBL" id="SNZJ01000021">
    <property type="protein sequence ID" value="TDR50893.1"/>
    <property type="molecule type" value="Genomic_DNA"/>
</dbReference>
<evidence type="ECO:0000256" key="2">
    <source>
        <dbReference type="ARBA" id="ARBA00011233"/>
    </source>
</evidence>
<dbReference type="OrthoDB" id="8957883at2"/>
<name>A0A4R6ZFJ1_9GAMM</name>
<dbReference type="InterPro" id="IPR001702">
    <property type="entry name" value="Porin_Gram-ve"/>
</dbReference>
<evidence type="ECO:0000313" key="13">
    <source>
        <dbReference type="EMBL" id="TDR50893.1"/>
    </source>
</evidence>
<keyword evidence="9" id="KW-0472">Membrane</keyword>
<evidence type="ECO:0000259" key="12">
    <source>
        <dbReference type="Pfam" id="PF13609"/>
    </source>
</evidence>
<keyword evidence="5" id="KW-0812">Transmembrane</keyword>
<keyword evidence="8" id="KW-0626">Porin</keyword>
<evidence type="ECO:0000256" key="5">
    <source>
        <dbReference type="ARBA" id="ARBA00022692"/>
    </source>
</evidence>
<dbReference type="GO" id="GO:0015288">
    <property type="term" value="F:porin activity"/>
    <property type="evidence" value="ECO:0007669"/>
    <property type="project" value="UniProtKB-KW"/>
</dbReference>
<evidence type="ECO:0000313" key="14">
    <source>
        <dbReference type="Proteomes" id="UP000295212"/>
    </source>
</evidence>
<dbReference type="InterPro" id="IPR023614">
    <property type="entry name" value="Porin_dom_sf"/>
</dbReference>
<proteinExistence type="predicted"/>
<dbReference type="GO" id="GO:0046930">
    <property type="term" value="C:pore complex"/>
    <property type="evidence" value="ECO:0007669"/>
    <property type="project" value="UniProtKB-KW"/>
</dbReference>
<dbReference type="SUPFAM" id="SSF56935">
    <property type="entry name" value="Porins"/>
    <property type="match status" value="1"/>
</dbReference>
<dbReference type="GO" id="GO:0009279">
    <property type="term" value="C:cell outer membrane"/>
    <property type="evidence" value="ECO:0007669"/>
    <property type="project" value="UniProtKB-SubCell"/>
</dbReference>
<feature type="signal peptide" evidence="11">
    <location>
        <begin position="1"/>
        <end position="21"/>
    </location>
</feature>
<feature type="domain" description="Porin" evidence="12">
    <location>
        <begin position="8"/>
        <end position="346"/>
    </location>
</feature>
<dbReference type="RefSeq" id="WP_133637421.1">
    <property type="nucleotide sequence ID" value="NZ_SNZJ01000021.1"/>
</dbReference>
<keyword evidence="10" id="KW-0998">Cell outer membrane</keyword>
<keyword evidence="7" id="KW-0406">Ion transport</keyword>
<keyword evidence="6 11" id="KW-0732">Signal</keyword>
<dbReference type="Gene3D" id="2.40.160.10">
    <property type="entry name" value="Porin"/>
    <property type="match status" value="1"/>
</dbReference>
<sequence>MKKTLLATAIAGALAASGAQAATVYNQDGTKLDLYGNLQFAYANTNDSDGESTDEFADNGSTLGVAGEHVIYEGLAGYFKYEFEGDADEIKNGNGLDTGDQAYFGLKGNFGDARLGSWDPLIDDWIQDPITNNEYFDVSDSTFTRDLPAVSLVGVESREGNKLQYMSPSLGGFQFAVGTQYEGDAEAENFSGSSNASFFGGAKYTAGAFSIAAAYDDLSNLDGTYGAYDIDAGDQYGITAQYAVDTLRVALKLERFESDNEFSEDANFYGLGARYGYGNGDIYGAYQYVDVGGDEFLDTADQCFTSGDCPNEESDESYNEVVIGANYNISDAMYTFIEAAWYDRENDASDGVAVGAVYLF</sequence>
<accession>A0A4R6ZFJ1</accession>
<feature type="chain" id="PRO_5020711321" evidence="11">
    <location>
        <begin position="22"/>
        <end position="360"/>
    </location>
</feature>
<comment type="caution">
    <text evidence="13">The sequence shown here is derived from an EMBL/GenBank/DDBJ whole genome shotgun (WGS) entry which is preliminary data.</text>
</comment>
<comment type="subcellular location">
    <subcellularLocation>
        <location evidence="1">Cell outer membrane</location>
        <topology evidence="1">Multi-pass membrane protein</topology>
    </subcellularLocation>
</comment>
<dbReference type="InterPro" id="IPR050298">
    <property type="entry name" value="Gram-neg_bact_OMP"/>
</dbReference>
<dbReference type="GO" id="GO:0034220">
    <property type="term" value="P:monoatomic ion transmembrane transport"/>
    <property type="evidence" value="ECO:0007669"/>
    <property type="project" value="InterPro"/>
</dbReference>
<evidence type="ECO:0000256" key="6">
    <source>
        <dbReference type="ARBA" id="ARBA00022729"/>
    </source>
</evidence>
<dbReference type="PRINTS" id="PR00182">
    <property type="entry name" value="ECOLNEIPORIN"/>
</dbReference>
<dbReference type="Proteomes" id="UP000295212">
    <property type="component" value="Unassembled WGS sequence"/>
</dbReference>
<protein>
    <submittedName>
        <fullName evidence="13">Putative porin</fullName>
    </submittedName>
</protein>
<dbReference type="InterPro" id="IPR033900">
    <property type="entry name" value="Gram_neg_porin_domain"/>
</dbReference>
<dbReference type="Pfam" id="PF13609">
    <property type="entry name" value="Porin_4"/>
    <property type="match status" value="1"/>
</dbReference>
<dbReference type="PANTHER" id="PTHR34501">
    <property type="entry name" value="PROTEIN YDDL-RELATED"/>
    <property type="match status" value="1"/>
</dbReference>
<evidence type="ECO:0000256" key="8">
    <source>
        <dbReference type="ARBA" id="ARBA00023114"/>
    </source>
</evidence>
<dbReference type="PANTHER" id="PTHR34501:SF9">
    <property type="entry name" value="MAJOR OUTER MEMBRANE PROTEIN P.IA"/>
    <property type="match status" value="1"/>
</dbReference>
<keyword evidence="3" id="KW-0813">Transport</keyword>
<evidence type="ECO:0000256" key="10">
    <source>
        <dbReference type="ARBA" id="ARBA00023237"/>
    </source>
</evidence>